<evidence type="ECO:0000313" key="3">
    <source>
        <dbReference type="Proteomes" id="UP001222325"/>
    </source>
</evidence>
<evidence type="ECO:0000313" key="2">
    <source>
        <dbReference type="EMBL" id="KAJ7088064.1"/>
    </source>
</evidence>
<accession>A0AAD6U3Q8</accession>
<organism evidence="2 3">
    <name type="scientific">Mycena belliarum</name>
    <dbReference type="NCBI Taxonomy" id="1033014"/>
    <lineage>
        <taxon>Eukaryota</taxon>
        <taxon>Fungi</taxon>
        <taxon>Dikarya</taxon>
        <taxon>Basidiomycota</taxon>
        <taxon>Agaricomycotina</taxon>
        <taxon>Agaricomycetes</taxon>
        <taxon>Agaricomycetidae</taxon>
        <taxon>Agaricales</taxon>
        <taxon>Marasmiineae</taxon>
        <taxon>Mycenaceae</taxon>
        <taxon>Mycena</taxon>
    </lineage>
</organism>
<proteinExistence type="predicted"/>
<reference evidence="2" key="1">
    <citation type="submission" date="2023-03" db="EMBL/GenBank/DDBJ databases">
        <title>Massive genome expansion in bonnet fungi (Mycena s.s.) driven by repeated elements and novel gene families across ecological guilds.</title>
        <authorList>
            <consortium name="Lawrence Berkeley National Laboratory"/>
            <person name="Harder C.B."/>
            <person name="Miyauchi S."/>
            <person name="Viragh M."/>
            <person name="Kuo A."/>
            <person name="Thoen E."/>
            <person name="Andreopoulos B."/>
            <person name="Lu D."/>
            <person name="Skrede I."/>
            <person name="Drula E."/>
            <person name="Henrissat B."/>
            <person name="Morin E."/>
            <person name="Kohler A."/>
            <person name="Barry K."/>
            <person name="LaButti K."/>
            <person name="Morin E."/>
            <person name="Salamov A."/>
            <person name="Lipzen A."/>
            <person name="Mereny Z."/>
            <person name="Hegedus B."/>
            <person name="Baldrian P."/>
            <person name="Stursova M."/>
            <person name="Weitz H."/>
            <person name="Taylor A."/>
            <person name="Grigoriev I.V."/>
            <person name="Nagy L.G."/>
            <person name="Martin F."/>
            <person name="Kauserud H."/>
        </authorList>
    </citation>
    <scope>NUCLEOTIDE SEQUENCE</scope>
    <source>
        <strain evidence="2">CBHHK173m</strain>
    </source>
</reference>
<feature type="compositionally biased region" description="Basic residues" evidence="1">
    <location>
        <begin position="21"/>
        <end position="30"/>
    </location>
</feature>
<protein>
    <submittedName>
        <fullName evidence="2">Uncharacterized protein</fullName>
    </submittedName>
</protein>
<sequence>MFQCQTPHPPSPVALLGNSRGLRRGPRTRGTRTALQSSAADEPAEAVIPSAPRSRFETRKPQAHQVFRAIEYQDLGLLAEIAEYDFPLLLRPLSAGTNRTPLNHAIDCDASHRVVVLLLLGMFWRYINHLNDTDFAQPAAREMLHLLRVNFAPATARGVLHADCTLAASFLQVYVMSKGQAWLAGTVGELSIALRANAPGEAVALGDRAVRQYAGRTMKADEFIAALEDYRWRRSATSRATGACSALLRSGSTRTASSWSDVAGGGSGHSSCS</sequence>
<dbReference type="EMBL" id="JARJCN010000027">
    <property type="protein sequence ID" value="KAJ7088064.1"/>
    <property type="molecule type" value="Genomic_DNA"/>
</dbReference>
<comment type="caution">
    <text evidence="2">The sequence shown here is derived from an EMBL/GenBank/DDBJ whole genome shotgun (WGS) entry which is preliminary data.</text>
</comment>
<dbReference type="AlphaFoldDB" id="A0AAD6U3Q8"/>
<dbReference type="Proteomes" id="UP001222325">
    <property type="component" value="Unassembled WGS sequence"/>
</dbReference>
<keyword evidence="3" id="KW-1185">Reference proteome</keyword>
<evidence type="ECO:0000256" key="1">
    <source>
        <dbReference type="SAM" id="MobiDB-lite"/>
    </source>
</evidence>
<name>A0AAD6U3Q8_9AGAR</name>
<feature type="region of interest" description="Disordered" evidence="1">
    <location>
        <begin position="1"/>
        <end position="59"/>
    </location>
</feature>
<gene>
    <name evidence="2" type="ORF">B0H15DRAFT_931114</name>
</gene>